<evidence type="ECO:0008006" key="5">
    <source>
        <dbReference type="Google" id="ProtNLM"/>
    </source>
</evidence>
<accession>A0A9Q9T2X3</accession>
<keyword evidence="1" id="KW-0802">TPR repeat</keyword>
<organism evidence="3 4">
    <name type="scientific">Curtobacterium poinsettiae</name>
    <dbReference type="NCBI Taxonomy" id="159612"/>
    <lineage>
        <taxon>Bacteria</taxon>
        <taxon>Bacillati</taxon>
        <taxon>Actinomycetota</taxon>
        <taxon>Actinomycetes</taxon>
        <taxon>Micrococcales</taxon>
        <taxon>Microbacteriaceae</taxon>
        <taxon>Curtobacterium</taxon>
    </lineage>
</organism>
<keyword evidence="2" id="KW-0472">Membrane</keyword>
<evidence type="ECO:0000313" key="3">
    <source>
        <dbReference type="EMBL" id="UYC80106.1"/>
    </source>
</evidence>
<evidence type="ECO:0000256" key="1">
    <source>
        <dbReference type="PROSITE-ProRule" id="PRU00339"/>
    </source>
</evidence>
<dbReference type="Gene3D" id="1.25.40.10">
    <property type="entry name" value="Tetratricopeptide repeat domain"/>
    <property type="match status" value="1"/>
</dbReference>
<feature type="transmembrane region" description="Helical" evidence="2">
    <location>
        <begin position="328"/>
        <end position="345"/>
    </location>
</feature>
<dbReference type="InterPro" id="IPR011990">
    <property type="entry name" value="TPR-like_helical_dom_sf"/>
</dbReference>
<dbReference type="KEGG" id="cpoi:OE229_13300"/>
<dbReference type="SUPFAM" id="SSF48452">
    <property type="entry name" value="TPR-like"/>
    <property type="match status" value="1"/>
</dbReference>
<proteinExistence type="predicted"/>
<dbReference type="EMBL" id="CP106879">
    <property type="protein sequence ID" value="UYC80106.1"/>
    <property type="molecule type" value="Genomic_DNA"/>
</dbReference>
<gene>
    <name evidence="3" type="ORF">OE229_13300</name>
</gene>
<feature type="transmembrane region" description="Helical" evidence="2">
    <location>
        <begin position="257"/>
        <end position="278"/>
    </location>
</feature>
<keyword evidence="2" id="KW-0812">Transmembrane</keyword>
<dbReference type="Proteomes" id="UP001062223">
    <property type="component" value="Chromosome"/>
</dbReference>
<evidence type="ECO:0000256" key="2">
    <source>
        <dbReference type="SAM" id="Phobius"/>
    </source>
</evidence>
<keyword evidence="2" id="KW-1133">Transmembrane helix</keyword>
<dbReference type="PROSITE" id="PS50005">
    <property type="entry name" value="TPR"/>
    <property type="match status" value="1"/>
</dbReference>
<feature type="repeat" description="TPR" evidence="1">
    <location>
        <begin position="146"/>
        <end position="179"/>
    </location>
</feature>
<dbReference type="InterPro" id="IPR019734">
    <property type="entry name" value="TPR_rpt"/>
</dbReference>
<dbReference type="AlphaFoldDB" id="A0A9Q9T2X3"/>
<feature type="transmembrane region" description="Helical" evidence="2">
    <location>
        <begin position="299"/>
        <end position="322"/>
    </location>
</feature>
<evidence type="ECO:0000313" key="4">
    <source>
        <dbReference type="Proteomes" id="UP001062223"/>
    </source>
</evidence>
<name>A0A9Q9T2X3_9MICO</name>
<reference evidence="3" key="1">
    <citation type="submission" date="2022-09" db="EMBL/GenBank/DDBJ databases">
        <title>Taxonomy of Curtobacterium flaccumfaciens.</title>
        <authorList>
            <person name="Osdaghi E."/>
            <person name="Taghavi S.M."/>
            <person name="Hamidizade M."/>
            <person name="Abachi H."/>
            <person name="Fazliarab A."/>
            <person name="Baeyen S."/>
            <person name="Portier P."/>
            <person name="Van Vaerenbergh J."/>
            <person name="Jacques M.-A."/>
        </authorList>
    </citation>
    <scope>NUCLEOTIDE SEQUENCE</scope>
    <source>
        <strain evidence="3">AGQB46</strain>
    </source>
</reference>
<protein>
    <recommendedName>
        <fullName evidence="5">Tetratricopeptide repeat protein</fullName>
    </recommendedName>
</protein>
<sequence length="367" mass="38757">MAGEAARRGPATVIRAGALVDAGRPEQALAEVRAVEHDEGESIAGQRVRALALLALDQPDAACEAARRAVALAPGDSTSLRVLSTALLRSGDRIGAVEAARRSVAADPGSWQAHAARVDALWLGEQNRLEAMRASFEAVRLAPTEPFVHRQHGDLLLAVGRQREAQDAYRRGLALAPEDRGARHNLAVARLRHGHESESALAFAGILSTNPTDATALRNLMVGVVNPLGRIRVTLGGGAVFTGLEFLATIDSGDPGMVRWATTFPPVFALAVIAFIALRFTSEARPRLAFLVSVARRAVPGWGLVALVLGVATAISVTGLFLPPVVALVAQGLVFVGVVIASVLMKRILRAFPRTRPAVHEDDDDDG</sequence>
<dbReference type="Pfam" id="PF13432">
    <property type="entry name" value="TPR_16"/>
    <property type="match status" value="1"/>
</dbReference>
<dbReference type="RefSeq" id="WP_262138422.1">
    <property type="nucleotide sequence ID" value="NZ_CP106879.1"/>
</dbReference>